<dbReference type="PROSITE" id="PS51257">
    <property type="entry name" value="PROKAR_LIPOPROTEIN"/>
    <property type="match status" value="1"/>
</dbReference>
<evidence type="ECO:0000256" key="2">
    <source>
        <dbReference type="SAM" id="SignalP"/>
    </source>
</evidence>
<dbReference type="AlphaFoldDB" id="A0A2T9ZGE0"/>
<comment type="caution">
    <text evidence="3">The sequence shown here is derived from an EMBL/GenBank/DDBJ whole genome shotgun (WGS) entry which is preliminary data.</text>
</comment>
<accession>A0A2T9ZGE0</accession>
<dbReference type="Proteomes" id="UP000245609">
    <property type="component" value="Unassembled WGS sequence"/>
</dbReference>
<evidence type="ECO:0000313" key="4">
    <source>
        <dbReference type="Proteomes" id="UP000245609"/>
    </source>
</evidence>
<evidence type="ECO:0000313" key="3">
    <source>
        <dbReference type="EMBL" id="PVV03653.1"/>
    </source>
</evidence>
<sequence>MQIFSKYINSFACASLILMGLGSCSPYGNNEEYNGIQNPKNETDSKAENYEYPASSTKYSPSTSTRSVTPSYEYNPNDASFYQKRKQPLDNGNSYPSPRIPVSLYYYQKTPSSNNNTLTISKEYEIYGGKISSTTKTNNSKYSSQTPQSSYTREPIPAYNTAVTGTYTQEDPSKHIQPFWIQSILHPHAQDI</sequence>
<evidence type="ECO:0000256" key="1">
    <source>
        <dbReference type="SAM" id="MobiDB-lite"/>
    </source>
</evidence>
<organism evidence="3 4">
    <name type="scientific">Smittium megazygosporum</name>
    <dbReference type="NCBI Taxonomy" id="133381"/>
    <lineage>
        <taxon>Eukaryota</taxon>
        <taxon>Fungi</taxon>
        <taxon>Fungi incertae sedis</taxon>
        <taxon>Zoopagomycota</taxon>
        <taxon>Kickxellomycotina</taxon>
        <taxon>Harpellomycetes</taxon>
        <taxon>Harpellales</taxon>
        <taxon>Legeriomycetaceae</taxon>
        <taxon>Smittium</taxon>
    </lineage>
</organism>
<feature type="signal peptide" evidence="2">
    <location>
        <begin position="1"/>
        <end position="24"/>
    </location>
</feature>
<keyword evidence="2" id="KW-0732">Signal</keyword>
<evidence type="ECO:0008006" key="5">
    <source>
        <dbReference type="Google" id="ProtNLM"/>
    </source>
</evidence>
<feature type="region of interest" description="Disordered" evidence="1">
    <location>
        <begin position="134"/>
        <end position="153"/>
    </location>
</feature>
<name>A0A2T9ZGE0_9FUNG</name>
<gene>
    <name evidence="3" type="ORF">BB560_001851</name>
</gene>
<feature type="compositionally biased region" description="Low complexity" evidence="1">
    <location>
        <begin position="134"/>
        <end position="146"/>
    </location>
</feature>
<feature type="chain" id="PRO_5015774004" description="Lipoprotein" evidence="2">
    <location>
        <begin position="25"/>
        <end position="192"/>
    </location>
</feature>
<proteinExistence type="predicted"/>
<feature type="compositionally biased region" description="Low complexity" evidence="1">
    <location>
        <begin position="60"/>
        <end position="71"/>
    </location>
</feature>
<reference evidence="3 4" key="1">
    <citation type="journal article" date="2018" name="MBio">
        <title>Comparative Genomics Reveals the Core Gene Toolbox for the Fungus-Insect Symbiosis.</title>
        <authorList>
            <person name="Wang Y."/>
            <person name="Stata M."/>
            <person name="Wang W."/>
            <person name="Stajich J.E."/>
            <person name="White M.M."/>
            <person name="Moncalvo J.M."/>
        </authorList>
    </citation>
    <scope>NUCLEOTIDE SEQUENCE [LARGE SCALE GENOMIC DNA]</scope>
    <source>
        <strain evidence="3 4">SC-DP-2</strain>
    </source>
</reference>
<feature type="region of interest" description="Disordered" evidence="1">
    <location>
        <begin position="51"/>
        <end position="78"/>
    </location>
</feature>
<keyword evidence="4" id="KW-1185">Reference proteome</keyword>
<protein>
    <recommendedName>
        <fullName evidence="5">Lipoprotein</fullName>
    </recommendedName>
</protein>
<dbReference type="EMBL" id="MBFS01000207">
    <property type="protein sequence ID" value="PVV03653.1"/>
    <property type="molecule type" value="Genomic_DNA"/>
</dbReference>